<keyword evidence="4 5" id="KW-0479">Metal-binding</keyword>
<proteinExistence type="inferred from homology"/>
<evidence type="ECO:0000256" key="4">
    <source>
        <dbReference type="ARBA" id="ARBA00022723"/>
    </source>
</evidence>
<dbReference type="NCBIfam" id="TIGR00486">
    <property type="entry name" value="YbgI_SA1388"/>
    <property type="match status" value="1"/>
</dbReference>
<evidence type="ECO:0000313" key="7">
    <source>
        <dbReference type="Proteomes" id="UP000051922"/>
    </source>
</evidence>
<dbReference type="InterPro" id="IPR036069">
    <property type="entry name" value="DUF34/NIF3_sf"/>
</dbReference>
<evidence type="ECO:0000256" key="2">
    <source>
        <dbReference type="ARBA" id="ARBA00011643"/>
    </source>
</evidence>
<evidence type="ECO:0000256" key="5">
    <source>
        <dbReference type="PIRSR" id="PIRSR602678-1"/>
    </source>
</evidence>
<dbReference type="OrthoDB" id="9792792at2"/>
<dbReference type="FunFam" id="3.40.1390.30:FF:000001">
    <property type="entry name" value="GTP cyclohydrolase 1 type 2"/>
    <property type="match status" value="1"/>
</dbReference>
<dbReference type="PATRIC" id="fig|1423783.4.peg.1624"/>
<gene>
    <name evidence="6" type="ORF">FC50_GL001582</name>
</gene>
<dbReference type="PANTHER" id="PTHR13799">
    <property type="entry name" value="NGG1 INTERACTING FACTOR 3"/>
    <property type="match status" value="1"/>
</dbReference>
<protein>
    <recommendedName>
        <fullName evidence="3">GTP cyclohydrolase 1 type 2 homolog</fullName>
    </recommendedName>
</protein>
<feature type="binding site" evidence="5">
    <location>
        <position position="104"/>
    </location>
    <ligand>
        <name>a divalent metal cation</name>
        <dbReference type="ChEBI" id="CHEBI:60240"/>
        <label>1</label>
    </ligand>
</feature>
<dbReference type="Gene3D" id="3.40.1390.30">
    <property type="entry name" value="NIF3 (NGG1p interacting factor 3)-like"/>
    <property type="match status" value="2"/>
</dbReference>
<dbReference type="STRING" id="1423783.FC50_GL001582"/>
<feature type="binding site" evidence="5">
    <location>
        <position position="224"/>
    </location>
    <ligand>
        <name>a divalent metal cation</name>
        <dbReference type="ChEBI" id="CHEBI:60240"/>
        <label>1</label>
    </ligand>
</feature>
<comment type="similarity">
    <text evidence="1">Belongs to the GTP cyclohydrolase I type 2/NIF3 family.</text>
</comment>
<feature type="binding site" evidence="5">
    <location>
        <position position="227"/>
    </location>
    <ligand>
        <name>a divalent metal cation</name>
        <dbReference type="ChEBI" id="CHEBI:60240"/>
        <label>1</label>
    </ligand>
</feature>
<dbReference type="InterPro" id="IPR002678">
    <property type="entry name" value="DUF34/NIF3"/>
</dbReference>
<dbReference type="GO" id="GO:0046872">
    <property type="term" value="F:metal ion binding"/>
    <property type="evidence" value="ECO:0007669"/>
    <property type="project" value="UniProtKB-KW"/>
</dbReference>
<dbReference type="PANTHER" id="PTHR13799:SF14">
    <property type="entry name" value="GTP CYCLOHYDROLASE 1 TYPE 2 HOMOLOG"/>
    <property type="match status" value="1"/>
</dbReference>
<dbReference type="GO" id="GO:0005737">
    <property type="term" value="C:cytoplasm"/>
    <property type="evidence" value="ECO:0007669"/>
    <property type="project" value="TreeGrafter"/>
</dbReference>
<accession>A0A0R1TW17</accession>
<evidence type="ECO:0000313" key="6">
    <source>
        <dbReference type="EMBL" id="KRL85420.1"/>
    </source>
</evidence>
<comment type="subunit">
    <text evidence="2">Homohexamer.</text>
</comment>
<keyword evidence="7" id="KW-1185">Reference proteome</keyword>
<dbReference type="RefSeq" id="WP_054651103.1">
    <property type="nucleotide sequence ID" value="NZ_AZFJ01000052.1"/>
</dbReference>
<dbReference type="SUPFAM" id="SSF102705">
    <property type="entry name" value="NIF3 (NGG1p interacting factor 3)-like"/>
    <property type="match status" value="1"/>
</dbReference>
<sequence length="264" mass="28295">MTSAQTIIDRFEQAAPLDLALPGDPSGWQIGDPQVEVTGVFVTLDVRPETVAAAVAQKCNFMLAHHPAVFHAPQNLNFEDPQVAMYGDIIRHGITVYGAHTSLDNAHPGMNDWLATALGLTNVGPLKVPGELDGMGRIGNLDTPVPLSDFVQQSKAALQVEHARLIARDQQRLVRRVAVLGGGGSSVYAAAQVAGADVLVTGDVTYHTGHDILARDFAVLDAGHHIERIMVPQVASWLRDWSATDGWGIKVVTNTISTDPFTFV</sequence>
<dbReference type="Proteomes" id="UP000051922">
    <property type="component" value="Unassembled WGS sequence"/>
</dbReference>
<reference evidence="6 7" key="1">
    <citation type="journal article" date="2015" name="Genome Announc.">
        <title>Expanding the biotechnology potential of lactobacilli through comparative genomics of 213 strains and associated genera.</title>
        <authorList>
            <person name="Sun Z."/>
            <person name="Harris H.M."/>
            <person name="McCann A."/>
            <person name="Guo C."/>
            <person name="Argimon S."/>
            <person name="Zhang W."/>
            <person name="Yang X."/>
            <person name="Jeffery I.B."/>
            <person name="Cooney J.C."/>
            <person name="Kagawa T.F."/>
            <person name="Liu W."/>
            <person name="Song Y."/>
            <person name="Salvetti E."/>
            <person name="Wrobel A."/>
            <person name="Rasinkangas P."/>
            <person name="Parkhill J."/>
            <person name="Rea M.C."/>
            <person name="O'Sullivan O."/>
            <person name="Ritari J."/>
            <person name="Douillard F.P."/>
            <person name="Paul Ross R."/>
            <person name="Yang R."/>
            <person name="Briner A.E."/>
            <person name="Felis G.E."/>
            <person name="de Vos W.M."/>
            <person name="Barrangou R."/>
            <person name="Klaenhammer T.R."/>
            <person name="Caufield P.W."/>
            <person name="Cui Y."/>
            <person name="Zhang H."/>
            <person name="O'Toole P.W."/>
        </authorList>
    </citation>
    <scope>NUCLEOTIDE SEQUENCE [LARGE SCALE GENOMIC DNA]</scope>
    <source>
        <strain evidence="6 7">DSM 15945</strain>
    </source>
</reference>
<name>A0A0R1TW17_9LACO</name>
<feature type="binding site" evidence="5">
    <location>
        <position position="65"/>
    </location>
    <ligand>
        <name>a divalent metal cation</name>
        <dbReference type="ChEBI" id="CHEBI:60240"/>
        <label>1</label>
    </ligand>
</feature>
<feature type="binding site" evidence="5">
    <location>
        <position position="66"/>
    </location>
    <ligand>
        <name>a divalent metal cation</name>
        <dbReference type="ChEBI" id="CHEBI:60240"/>
        <label>1</label>
    </ligand>
</feature>
<evidence type="ECO:0000256" key="1">
    <source>
        <dbReference type="ARBA" id="ARBA00006964"/>
    </source>
</evidence>
<organism evidence="6 7">
    <name type="scientific">Lacticaseibacillus pantheris DSM 15945 = JCM 12539 = NBRC 106106</name>
    <dbReference type="NCBI Taxonomy" id="1423783"/>
    <lineage>
        <taxon>Bacteria</taxon>
        <taxon>Bacillati</taxon>
        <taxon>Bacillota</taxon>
        <taxon>Bacilli</taxon>
        <taxon>Lactobacillales</taxon>
        <taxon>Lactobacillaceae</taxon>
        <taxon>Lacticaseibacillus</taxon>
    </lineage>
</organism>
<dbReference type="EMBL" id="AZFJ01000052">
    <property type="protein sequence ID" value="KRL85420.1"/>
    <property type="molecule type" value="Genomic_DNA"/>
</dbReference>
<evidence type="ECO:0000256" key="3">
    <source>
        <dbReference type="ARBA" id="ARBA00022112"/>
    </source>
</evidence>
<dbReference type="Pfam" id="PF01784">
    <property type="entry name" value="DUF34_NIF3"/>
    <property type="match status" value="1"/>
</dbReference>
<comment type="caution">
    <text evidence="6">The sequence shown here is derived from an EMBL/GenBank/DDBJ whole genome shotgun (WGS) entry which is preliminary data.</text>
</comment>
<dbReference type="AlphaFoldDB" id="A0A0R1TW17"/>